<dbReference type="Proteomes" id="UP000789525">
    <property type="component" value="Unassembled WGS sequence"/>
</dbReference>
<accession>A0ACA9Q072</accession>
<comment type="caution">
    <text evidence="1">The sequence shown here is derived from an EMBL/GenBank/DDBJ whole genome shotgun (WGS) entry which is preliminary data.</text>
</comment>
<proteinExistence type="predicted"/>
<name>A0ACA9Q072_9GLOM</name>
<gene>
    <name evidence="1" type="ORF">ACOLOM_LOCUS11450</name>
</gene>
<keyword evidence="2" id="KW-1185">Reference proteome</keyword>
<evidence type="ECO:0000313" key="2">
    <source>
        <dbReference type="Proteomes" id="UP000789525"/>
    </source>
</evidence>
<feature type="non-terminal residue" evidence="1">
    <location>
        <position position="1"/>
    </location>
</feature>
<reference evidence="1" key="1">
    <citation type="submission" date="2021-06" db="EMBL/GenBank/DDBJ databases">
        <authorList>
            <person name="Kallberg Y."/>
            <person name="Tangrot J."/>
            <person name="Rosling A."/>
        </authorList>
    </citation>
    <scope>NUCLEOTIDE SEQUENCE</scope>
    <source>
        <strain evidence="1">CL356</strain>
    </source>
</reference>
<sequence>RRNSDVLLLWKFKATDEEIASTLSLVDANERPDVSKLIDSERRTGRYRGILHAFESLIEGLDDENQRNIVIELLCNELSGIKPSLSQDSFRIWILDEVQDPWVRFVASLAVGMGQPLEHPSIAYSRLSQELMRALSKYLLDDGSFINSLSAQRVRMRWWNALPQSWTSNVINQAMGDIEALVRRHILYRVFHYGGGLRPAFVGGLKTRVWGDMYGLVPALLAGSDVEVYIKDKALKPECLSRLQEFVEDVKHHPIRLNALLFKLVDEEFGAM</sequence>
<organism evidence="1 2">
    <name type="scientific">Acaulospora colombiana</name>
    <dbReference type="NCBI Taxonomy" id="27376"/>
    <lineage>
        <taxon>Eukaryota</taxon>
        <taxon>Fungi</taxon>
        <taxon>Fungi incertae sedis</taxon>
        <taxon>Mucoromycota</taxon>
        <taxon>Glomeromycotina</taxon>
        <taxon>Glomeromycetes</taxon>
        <taxon>Diversisporales</taxon>
        <taxon>Acaulosporaceae</taxon>
        <taxon>Acaulospora</taxon>
    </lineage>
</organism>
<evidence type="ECO:0000313" key="1">
    <source>
        <dbReference type="EMBL" id="CAG8727626.1"/>
    </source>
</evidence>
<protein>
    <submittedName>
        <fullName evidence="1">16167_t:CDS:1</fullName>
    </submittedName>
</protein>
<feature type="non-terminal residue" evidence="1">
    <location>
        <position position="272"/>
    </location>
</feature>
<dbReference type="EMBL" id="CAJVPT010041315">
    <property type="protein sequence ID" value="CAG8727626.1"/>
    <property type="molecule type" value="Genomic_DNA"/>
</dbReference>